<keyword evidence="3" id="KW-0998">Cell outer membrane</keyword>
<dbReference type="Gene3D" id="2.40.170.20">
    <property type="entry name" value="TonB-dependent receptor, beta-barrel domain"/>
    <property type="match status" value="1"/>
</dbReference>
<organism evidence="6 7">
    <name type="scientific">Dyadobacter chenhuakuii</name>
    <dbReference type="NCBI Taxonomy" id="2909339"/>
    <lineage>
        <taxon>Bacteria</taxon>
        <taxon>Pseudomonadati</taxon>
        <taxon>Bacteroidota</taxon>
        <taxon>Cytophagia</taxon>
        <taxon>Cytophagales</taxon>
        <taxon>Spirosomataceae</taxon>
        <taxon>Dyadobacter</taxon>
    </lineage>
</organism>
<dbReference type="InterPro" id="IPR036942">
    <property type="entry name" value="Beta-barrel_TonB_sf"/>
</dbReference>
<dbReference type="Gene3D" id="2.60.40.1120">
    <property type="entry name" value="Carboxypeptidase-like, regulatory domain"/>
    <property type="match status" value="1"/>
</dbReference>
<sequence>MNRLITGLIVAFAMIFCSAGLYAQGNEATIIGKVSEVNAGPIPGATVLVRNESTGFQAGTVTDMNGDYIIKQLPLGSPYSITVSFIGFGEQKKTGYALNQGDQLRLNFAMESSANELQAVDIKANSLKNTVVTLGASTPITAKDIAKLPVNGRNFTSLIDLSPLSNGSSLGGQLASSTNYTLDGMTSRGTIAGGSTQGAYSISMEAIREFKVVTNEYDVTMGRSGGGTISTVTKSGTNKLSGSAFTFMRTDWLSSGYDLRGNKRVQDFSTYQYGASLGGAIKKDKAHFFVAWDHQADSRPLYIANIQSPADEAANKVTQATLDQFSAIARDKYGVSNNPQFGAFGKKKGTDAIFAKIDWQLNSKNLLTLRNNMVIENDALSEGDNSGINAYESYIDRKRFDNSIMASLRTIVNPKITNELKLQHFYEDQAIIPSSELPSDGIPRAIVENVQSVAGSSTYNTSIQIGGQRFSPEWFKGTVVQLVDNFYYSTGKINFTFGLDLMYNRMKSRYGSEMNGRFYFTGLENFANQTPYRYAREINLLDDPSNVVNSLSTGVYAQMDTKLALGLEMMAGLRLDNTQYLNKANFSQVVFDELGLRTDNVINTTQLQPRVQFTWDVNEQSKDIVRFGAGVFGSALNPYSMINNMLFDGTRVASVEIQGDLVPKPNFPGYRADPSTAPGAELFNIQGIERLVTINTNSKDAKIPVVYKTNFSYNHFFSDRLRVGVSGYASWARNNYMYVDRNMVEDPFFRIAAEANRGVYVPANTITEKNGATNWLNSRKTKNVGRVLELNSEGKKNQYAVVIDGTYRYFKDGQITASYTWNDSKDNTSYNGNVANTATLDLMVADDPRDLSKMAYANNQFRSKIVFYGTAPSIYGVTIGLRYSGIGGTRYSMAVSGNMNGDFVSSNDLAYIYNPNSPETPEYIRKGIQTILDNPDAEQSIKDYIKRDMGKMAERNGGINDFYGVFDLRLAKRFKLFGDHGLEASVDIFNVANLLNHDWGVGKNLGKQNLYSIKSFDRAKEQFVYNIGAGTGVSSLNGNPYQIQLGLRYGF</sequence>
<dbReference type="InterPro" id="IPR057601">
    <property type="entry name" value="Oar-like_b-barrel"/>
</dbReference>
<protein>
    <submittedName>
        <fullName evidence="6">Carboxypeptidase regulatory-like domain-containing protein</fullName>
    </submittedName>
</protein>
<keyword evidence="7" id="KW-1185">Reference proteome</keyword>
<dbReference type="SUPFAM" id="SSF49464">
    <property type="entry name" value="Carboxypeptidase regulatory domain-like"/>
    <property type="match status" value="1"/>
</dbReference>
<dbReference type="Pfam" id="PF13620">
    <property type="entry name" value="CarboxypepD_reg"/>
    <property type="match status" value="1"/>
</dbReference>
<name>A0ABY4XPM2_9BACT</name>
<feature type="domain" description="TonB-dependent transporter Oar-like beta-barrel" evidence="5">
    <location>
        <begin position="232"/>
        <end position="300"/>
    </location>
</feature>
<comment type="subcellular location">
    <subcellularLocation>
        <location evidence="1">Cell outer membrane</location>
    </subcellularLocation>
</comment>
<feature type="signal peptide" evidence="4">
    <location>
        <begin position="1"/>
        <end position="23"/>
    </location>
</feature>
<keyword evidence="2" id="KW-0472">Membrane</keyword>
<dbReference type="RefSeq" id="WP_235164798.1">
    <property type="nucleotide sequence ID" value="NZ_CP098805.1"/>
</dbReference>
<dbReference type="EMBL" id="CP098805">
    <property type="protein sequence ID" value="USJ31937.1"/>
    <property type="molecule type" value="Genomic_DNA"/>
</dbReference>
<evidence type="ECO:0000313" key="6">
    <source>
        <dbReference type="EMBL" id="USJ31937.1"/>
    </source>
</evidence>
<evidence type="ECO:0000256" key="2">
    <source>
        <dbReference type="ARBA" id="ARBA00023136"/>
    </source>
</evidence>
<feature type="chain" id="PRO_5047272643" evidence="4">
    <location>
        <begin position="24"/>
        <end position="1051"/>
    </location>
</feature>
<dbReference type="Proteomes" id="UP001055420">
    <property type="component" value="Chromosome"/>
</dbReference>
<proteinExistence type="predicted"/>
<dbReference type="Pfam" id="PF25183">
    <property type="entry name" value="OMP_b-brl_4"/>
    <property type="match status" value="2"/>
</dbReference>
<evidence type="ECO:0000256" key="3">
    <source>
        <dbReference type="ARBA" id="ARBA00023237"/>
    </source>
</evidence>
<reference evidence="6" key="1">
    <citation type="submission" date="2022-06" db="EMBL/GenBank/DDBJ databases">
        <title>Novel species in genus Dyadobacter.</title>
        <authorList>
            <person name="Ma C."/>
        </authorList>
    </citation>
    <scope>NUCLEOTIDE SEQUENCE</scope>
    <source>
        <strain evidence="6">CY22</strain>
    </source>
</reference>
<feature type="domain" description="TonB-dependent transporter Oar-like beta-barrel" evidence="5">
    <location>
        <begin position="309"/>
        <end position="997"/>
    </location>
</feature>
<evidence type="ECO:0000256" key="4">
    <source>
        <dbReference type="SAM" id="SignalP"/>
    </source>
</evidence>
<gene>
    <name evidence="6" type="ORF">NFI80_04195</name>
</gene>
<dbReference type="InterPro" id="IPR008969">
    <property type="entry name" value="CarboxyPept-like_regulatory"/>
</dbReference>
<evidence type="ECO:0000259" key="5">
    <source>
        <dbReference type="Pfam" id="PF25183"/>
    </source>
</evidence>
<accession>A0ABY4XPM2</accession>
<keyword evidence="4" id="KW-0732">Signal</keyword>
<evidence type="ECO:0000256" key="1">
    <source>
        <dbReference type="ARBA" id="ARBA00004442"/>
    </source>
</evidence>
<dbReference type="SUPFAM" id="SSF56935">
    <property type="entry name" value="Porins"/>
    <property type="match status" value="1"/>
</dbReference>
<evidence type="ECO:0000313" key="7">
    <source>
        <dbReference type="Proteomes" id="UP001055420"/>
    </source>
</evidence>